<keyword evidence="1" id="KW-0175">Coiled coil</keyword>
<evidence type="ECO:0000313" key="2">
    <source>
        <dbReference type="EMBL" id="ATW57927.1"/>
    </source>
</evidence>
<sequence length="127" mass="14030">MDLDNLTVEELKKALINSALVIAAQATELVGLKEANRVAAEENKVVENLEREVIRLNGQVLNLKRNHIATTKNAKRKALAYLDENGKIIVVGEDVFKSVAWVSGNDRAIPYAWSPIGIIPKLTKEDL</sequence>
<proteinExistence type="predicted"/>
<accession>A0A2H4P6X9</accession>
<evidence type="ECO:0000256" key="1">
    <source>
        <dbReference type="SAM" id="Coils"/>
    </source>
</evidence>
<protein>
    <submittedName>
        <fullName evidence="2">Uncharacterized protein</fullName>
    </submittedName>
</protein>
<organism evidence="2 3">
    <name type="scientific">Pseudomonas phage tabernarius</name>
    <dbReference type="NCBI Taxonomy" id="2048978"/>
    <lineage>
        <taxon>Viruses</taxon>
        <taxon>Duplodnaviria</taxon>
        <taxon>Heunggongvirae</taxon>
        <taxon>Uroviricota</taxon>
        <taxon>Caudoviricetes</taxon>
        <taxon>Lindbergviridae</taxon>
        <taxon>Tabernariusvirus</taxon>
        <taxon>Tabernariusvirus tabernarius</taxon>
    </lineage>
</organism>
<gene>
    <name evidence="2" type="ORF">CNR33_00081</name>
</gene>
<feature type="coiled-coil region" evidence="1">
    <location>
        <begin position="32"/>
        <end position="66"/>
    </location>
</feature>
<dbReference type="EMBL" id="MG018926">
    <property type="protein sequence ID" value="ATW57927.1"/>
    <property type="molecule type" value="Genomic_DNA"/>
</dbReference>
<name>A0A2H4P6X9_9CAUD</name>
<evidence type="ECO:0000313" key="3">
    <source>
        <dbReference type="Proteomes" id="UP000241090"/>
    </source>
</evidence>
<dbReference type="Proteomes" id="UP000241090">
    <property type="component" value="Segment"/>
</dbReference>
<reference evidence="2 3" key="1">
    <citation type="submission" date="2017-09" db="EMBL/GenBank/DDBJ databases">
        <authorList>
            <person name="Ehlers B."/>
            <person name="Leendertz F.H."/>
        </authorList>
    </citation>
    <scope>NUCLEOTIDE SEQUENCE [LARGE SCALE GENOMIC DNA]</scope>
</reference>
<keyword evidence="3" id="KW-1185">Reference proteome</keyword>